<comment type="caution">
    <text evidence="2">The sequence shown here is derived from an EMBL/GenBank/DDBJ whole genome shotgun (WGS) entry which is preliminary data.</text>
</comment>
<feature type="domain" description="DUF1918" evidence="1">
    <location>
        <begin position="1"/>
        <end position="58"/>
    </location>
</feature>
<evidence type="ECO:0000259" key="1">
    <source>
        <dbReference type="Pfam" id="PF08940"/>
    </source>
</evidence>
<evidence type="ECO:0000313" key="2">
    <source>
        <dbReference type="EMBL" id="MBR7829150.1"/>
    </source>
</evidence>
<keyword evidence="3" id="KW-1185">Reference proteome</keyword>
<evidence type="ECO:0000313" key="3">
    <source>
        <dbReference type="Proteomes" id="UP000676325"/>
    </source>
</evidence>
<name>A0A941EER3_9ACTN</name>
<organism evidence="2 3">
    <name type="scientific">Actinospica acidithermotolerans</name>
    <dbReference type="NCBI Taxonomy" id="2828514"/>
    <lineage>
        <taxon>Bacteria</taxon>
        <taxon>Bacillati</taxon>
        <taxon>Actinomycetota</taxon>
        <taxon>Actinomycetes</taxon>
        <taxon>Catenulisporales</taxon>
        <taxon>Actinospicaceae</taxon>
        <taxon>Actinospica</taxon>
    </lineage>
</organism>
<dbReference type="AlphaFoldDB" id="A0A941EER3"/>
<reference evidence="2" key="1">
    <citation type="submission" date="2021-04" db="EMBL/GenBank/DDBJ databases">
        <title>Genome based classification of Actinospica acidithermotolerans sp. nov., an actinobacterium isolated from an Indonesian hot spring.</title>
        <authorList>
            <person name="Kusuma A.B."/>
            <person name="Putra K.E."/>
            <person name="Nafisah S."/>
            <person name="Loh J."/>
            <person name="Nouioui I."/>
            <person name="Goodfellow M."/>
        </authorList>
    </citation>
    <scope>NUCLEOTIDE SEQUENCE</scope>
    <source>
        <strain evidence="2">MGRD01-02</strain>
    </source>
</reference>
<dbReference type="Proteomes" id="UP000676325">
    <property type="component" value="Unassembled WGS sequence"/>
</dbReference>
<dbReference type="SUPFAM" id="SSF50118">
    <property type="entry name" value="Cell growth inhibitor/plasmid maintenance toxic component"/>
    <property type="match status" value="1"/>
</dbReference>
<proteinExistence type="predicted"/>
<protein>
    <submittedName>
        <fullName evidence="2">DUF1918 domain-containing protein</fullName>
    </submittedName>
</protein>
<dbReference type="Gene3D" id="2.30.30.440">
    <property type="entry name" value="Domain of unknown function DUF1918"/>
    <property type="match status" value="1"/>
</dbReference>
<dbReference type="Pfam" id="PF08940">
    <property type="entry name" value="DUF1918"/>
    <property type="match status" value="1"/>
</dbReference>
<accession>A0A941EER3</accession>
<dbReference type="InterPro" id="IPR015035">
    <property type="entry name" value="DUF1918"/>
</dbReference>
<dbReference type="EMBL" id="JAGSOH010000076">
    <property type="protein sequence ID" value="MBR7829150.1"/>
    <property type="molecule type" value="Genomic_DNA"/>
</dbReference>
<gene>
    <name evidence="2" type="ORF">KDK95_22775</name>
</gene>
<sequence>MKAHVGDKLVIMSRHLDEAVQEGEIIEVHGEDGTPPYLVHWSEGEHEGLIFPGPDAKIVPGRQASTA</sequence>
<dbReference type="RefSeq" id="WP_212520286.1">
    <property type="nucleotide sequence ID" value="NZ_JAGSOH010000076.1"/>
</dbReference>